<dbReference type="GO" id="GO:0016787">
    <property type="term" value="F:hydrolase activity"/>
    <property type="evidence" value="ECO:0007669"/>
    <property type="project" value="UniProtKB-KW"/>
</dbReference>
<accession>A0A377E167</accession>
<proteinExistence type="predicted"/>
<dbReference type="InterPro" id="IPR029058">
    <property type="entry name" value="AB_hydrolase_fold"/>
</dbReference>
<gene>
    <name evidence="1" type="primary">mhpC_3</name>
    <name evidence="1" type="ORF">NCTC10429_03881</name>
</gene>
<dbReference type="AlphaFoldDB" id="A0A377E167"/>
<dbReference type="EC" id="3.7.1.14" evidence="1"/>
<evidence type="ECO:0000313" key="2">
    <source>
        <dbReference type="Proteomes" id="UP000254088"/>
    </source>
</evidence>
<dbReference type="Proteomes" id="UP000254088">
    <property type="component" value="Unassembled WGS sequence"/>
</dbReference>
<dbReference type="Gene3D" id="3.40.50.1820">
    <property type="entry name" value="alpha/beta hydrolase"/>
    <property type="match status" value="1"/>
</dbReference>
<protein>
    <submittedName>
        <fullName evidence="1">2-hydroxy-6-ketonona-2,4-dienedioic acid hydrolase</fullName>
        <ecNumber evidence="1">3.7.1.14</ecNumber>
    </submittedName>
</protein>
<sequence length="132" mass="15057">MPTEGIKRLNQLYREPTIENLKLMMEIFVFDTSDLTEALFKARLNNMLSRRDHLENFVQSLEANPKQFPDFSPRLGEIKAQTLIVWGRNDRFVPMDAGLRLLLGLPVLNCTSTATAGTGRSGNMRMPLTNWC</sequence>
<keyword evidence="1" id="KW-0378">Hydrolase</keyword>
<name>A0A377E167_ECOLX</name>
<organism evidence="1 2">
    <name type="scientific">Escherichia coli</name>
    <dbReference type="NCBI Taxonomy" id="562"/>
    <lineage>
        <taxon>Bacteria</taxon>
        <taxon>Pseudomonadati</taxon>
        <taxon>Pseudomonadota</taxon>
        <taxon>Gammaproteobacteria</taxon>
        <taxon>Enterobacterales</taxon>
        <taxon>Enterobacteriaceae</taxon>
        <taxon>Escherichia</taxon>
    </lineage>
</organism>
<dbReference type="SUPFAM" id="SSF53474">
    <property type="entry name" value="alpha/beta-Hydrolases"/>
    <property type="match status" value="1"/>
</dbReference>
<reference evidence="1 2" key="1">
    <citation type="submission" date="2018-06" db="EMBL/GenBank/DDBJ databases">
        <authorList>
            <consortium name="Pathogen Informatics"/>
            <person name="Doyle S."/>
        </authorList>
    </citation>
    <scope>NUCLEOTIDE SEQUENCE [LARGE SCALE GENOMIC DNA]</scope>
    <source>
        <strain evidence="1 2">NCTC10429</strain>
    </source>
</reference>
<evidence type="ECO:0000313" key="1">
    <source>
        <dbReference type="EMBL" id="STM57308.1"/>
    </source>
</evidence>
<dbReference type="EMBL" id="UGEX01000002">
    <property type="protein sequence ID" value="STM57308.1"/>
    <property type="molecule type" value="Genomic_DNA"/>
</dbReference>